<dbReference type="GO" id="GO:0005886">
    <property type="term" value="C:plasma membrane"/>
    <property type="evidence" value="ECO:0007669"/>
    <property type="project" value="UniProtKB-SubCell"/>
</dbReference>
<feature type="transmembrane region" description="Helical" evidence="8">
    <location>
        <begin position="228"/>
        <end position="246"/>
    </location>
</feature>
<evidence type="ECO:0000256" key="5">
    <source>
        <dbReference type="ARBA" id="ARBA00022692"/>
    </source>
</evidence>
<proteinExistence type="predicted"/>
<feature type="transmembrane region" description="Helical" evidence="8">
    <location>
        <begin position="36"/>
        <end position="55"/>
    </location>
</feature>
<dbReference type="Pfam" id="PF13231">
    <property type="entry name" value="PMT_2"/>
    <property type="match status" value="1"/>
</dbReference>
<keyword evidence="3" id="KW-0328">Glycosyltransferase</keyword>
<dbReference type="PANTHER" id="PTHR33908">
    <property type="entry name" value="MANNOSYLTRANSFERASE YKCB-RELATED"/>
    <property type="match status" value="1"/>
</dbReference>
<keyword evidence="5 8" id="KW-0812">Transmembrane</keyword>
<dbReference type="InterPro" id="IPR050297">
    <property type="entry name" value="LipidA_mod_glycosyltrf_83"/>
</dbReference>
<dbReference type="EMBL" id="CP046172">
    <property type="protein sequence ID" value="QIS16334.1"/>
    <property type="molecule type" value="Genomic_DNA"/>
</dbReference>
<evidence type="ECO:0000313" key="11">
    <source>
        <dbReference type="Proteomes" id="UP000503540"/>
    </source>
</evidence>
<feature type="transmembrane region" description="Helical" evidence="8">
    <location>
        <begin position="186"/>
        <end position="216"/>
    </location>
</feature>
<dbReference type="KEGG" id="nah:F5544_42630"/>
<evidence type="ECO:0000259" key="9">
    <source>
        <dbReference type="Pfam" id="PF13231"/>
    </source>
</evidence>
<feature type="transmembrane region" description="Helical" evidence="8">
    <location>
        <begin position="304"/>
        <end position="321"/>
    </location>
</feature>
<keyword evidence="11" id="KW-1185">Reference proteome</keyword>
<name>A0A6G9YT04_9NOCA</name>
<dbReference type="GO" id="GO:0016763">
    <property type="term" value="F:pentosyltransferase activity"/>
    <property type="evidence" value="ECO:0007669"/>
    <property type="project" value="TreeGrafter"/>
</dbReference>
<evidence type="ECO:0000256" key="7">
    <source>
        <dbReference type="ARBA" id="ARBA00023136"/>
    </source>
</evidence>
<evidence type="ECO:0000256" key="4">
    <source>
        <dbReference type="ARBA" id="ARBA00022679"/>
    </source>
</evidence>
<evidence type="ECO:0000313" key="10">
    <source>
        <dbReference type="EMBL" id="QIS16334.1"/>
    </source>
</evidence>
<evidence type="ECO:0000256" key="8">
    <source>
        <dbReference type="SAM" id="Phobius"/>
    </source>
</evidence>
<dbReference type="AlphaFoldDB" id="A0A6G9YT04"/>
<evidence type="ECO:0000256" key="6">
    <source>
        <dbReference type="ARBA" id="ARBA00022989"/>
    </source>
</evidence>
<feature type="domain" description="Glycosyltransferase RgtA/B/C/D-like" evidence="9">
    <location>
        <begin position="82"/>
        <end position="246"/>
    </location>
</feature>
<protein>
    <recommendedName>
        <fullName evidence="9">Glycosyltransferase RgtA/B/C/D-like domain-containing protein</fullName>
    </recommendedName>
</protein>
<evidence type="ECO:0000256" key="1">
    <source>
        <dbReference type="ARBA" id="ARBA00004651"/>
    </source>
</evidence>
<dbReference type="Proteomes" id="UP000503540">
    <property type="component" value="Chromosome"/>
</dbReference>
<dbReference type="GO" id="GO:0009103">
    <property type="term" value="P:lipopolysaccharide biosynthetic process"/>
    <property type="evidence" value="ECO:0007669"/>
    <property type="project" value="UniProtKB-ARBA"/>
</dbReference>
<organism evidence="10 11">
    <name type="scientific">Nocardia arthritidis</name>
    <dbReference type="NCBI Taxonomy" id="228602"/>
    <lineage>
        <taxon>Bacteria</taxon>
        <taxon>Bacillati</taxon>
        <taxon>Actinomycetota</taxon>
        <taxon>Actinomycetes</taxon>
        <taxon>Mycobacteriales</taxon>
        <taxon>Nocardiaceae</taxon>
        <taxon>Nocardia</taxon>
    </lineage>
</organism>
<keyword evidence="6 8" id="KW-1133">Transmembrane helix</keyword>
<feature type="transmembrane region" description="Helical" evidence="8">
    <location>
        <begin position="136"/>
        <end position="154"/>
    </location>
</feature>
<feature type="transmembrane region" description="Helical" evidence="8">
    <location>
        <begin position="327"/>
        <end position="347"/>
    </location>
</feature>
<dbReference type="PANTHER" id="PTHR33908:SF11">
    <property type="entry name" value="MEMBRANE PROTEIN"/>
    <property type="match status" value="1"/>
</dbReference>
<keyword evidence="4" id="KW-0808">Transferase</keyword>
<accession>A0A6G9YT04</accession>
<dbReference type="InterPro" id="IPR038731">
    <property type="entry name" value="RgtA/B/C-like"/>
</dbReference>
<keyword evidence="7 8" id="KW-0472">Membrane</keyword>
<reference evidence="10 11" key="1">
    <citation type="journal article" date="2019" name="ACS Chem. Biol.">
        <title>Identification and Mobilization of a Cryptic Antibiotic Biosynthesis Gene Locus from a Human-Pathogenic Nocardia Isolate.</title>
        <authorList>
            <person name="Herisse M."/>
            <person name="Ishida K."/>
            <person name="Porter J.L."/>
            <person name="Howden B."/>
            <person name="Hertweck C."/>
            <person name="Stinear T.P."/>
            <person name="Pidot S.J."/>
        </authorList>
    </citation>
    <scope>NUCLEOTIDE SEQUENCE [LARGE SCALE GENOMIC DNA]</scope>
    <source>
        <strain evidence="10 11">AUSMDU00012717</strain>
    </source>
</reference>
<feature type="transmembrane region" description="Helical" evidence="8">
    <location>
        <begin position="103"/>
        <end position="124"/>
    </location>
</feature>
<comment type="subcellular location">
    <subcellularLocation>
        <location evidence="1">Cell membrane</location>
        <topology evidence="1">Multi-pass membrane protein</topology>
    </subcellularLocation>
</comment>
<feature type="transmembrane region" description="Helical" evidence="8">
    <location>
        <begin position="354"/>
        <end position="374"/>
    </location>
</feature>
<keyword evidence="2" id="KW-1003">Cell membrane</keyword>
<gene>
    <name evidence="10" type="ORF">F5544_42630</name>
</gene>
<sequence length="513" mass="55318">MRRGFEEALGMADITAGLRQPGRSTTAEEHQNIPKVAWGPILLVAGAVGTALLIASRDYGYFFDEAYFVVAGRDHLSWGYFDQPPLVPALAALMDRIAPGSLLVLRLPATLAAVGGMIGTALIAREFGGGRGAQPLAAFAYACSICVTLAHWLATYSMDPACWVLLIWLIVRWTRLNAEGRANDRLLLYAGLITAVSLQIKFLVPALWVALFSTALVFGPRRMLGRPALWLGAAVATAATVPNLIWQQHNNWPYTHMSEVVAAEFPGLGRFLWDSAVGAGLAVGLPLVAVGLPALFLVPRWRPYRFVAAALILVFLGYLVMHGRSYYVCGLYAAPLAAGAVIVTGLCRRVSIRAVVATAVAAGTILFVAAIPIYPRSVAERLPDTDVIMTARGFVRSDTMVGDFSDIVVAAYDSLPPEMKPHIAIVAESYPFAAIVDLYRGKTGLPRAYSPHRGYYYFGTPPETATAILYLGTPTPTLTAAFTSSETVTPDLATLLVGRKTPWTTLWPQLRAQ</sequence>
<evidence type="ECO:0000256" key="3">
    <source>
        <dbReference type="ARBA" id="ARBA00022676"/>
    </source>
</evidence>
<feature type="transmembrane region" description="Helical" evidence="8">
    <location>
        <begin position="276"/>
        <end position="297"/>
    </location>
</feature>
<evidence type="ECO:0000256" key="2">
    <source>
        <dbReference type="ARBA" id="ARBA00022475"/>
    </source>
</evidence>